<organism evidence="1 2">
    <name type="scientific">Rubripirellula amarantea</name>
    <dbReference type="NCBI Taxonomy" id="2527999"/>
    <lineage>
        <taxon>Bacteria</taxon>
        <taxon>Pseudomonadati</taxon>
        <taxon>Planctomycetota</taxon>
        <taxon>Planctomycetia</taxon>
        <taxon>Pirellulales</taxon>
        <taxon>Pirellulaceae</taxon>
        <taxon>Rubripirellula</taxon>
    </lineage>
</organism>
<dbReference type="EMBL" id="SJPI01000001">
    <property type="protein sequence ID" value="TWT53184.1"/>
    <property type="molecule type" value="Genomic_DNA"/>
</dbReference>
<proteinExistence type="predicted"/>
<evidence type="ECO:0000313" key="1">
    <source>
        <dbReference type="EMBL" id="TWT53184.1"/>
    </source>
</evidence>
<sequence>MSPKQLRLVAKRLPAFFAGMVILFWPVLVDASCCCKQDKSMQQHASATIPACSHCQTTNTNCATTADAPVSHCGGENDCESCLKCSGQYTLVASTSMQVDRSVLADWVLAQPSVELVESTFDLPKVAEAPPPRFLFAQQHCAQICCWLK</sequence>
<evidence type="ECO:0000313" key="2">
    <source>
        <dbReference type="Proteomes" id="UP000316598"/>
    </source>
</evidence>
<keyword evidence="2" id="KW-1185">Reference proteome</keyword>
<accession>A0A5C5WQL3</accession>
<protein>
    <submittedName>
        <fullName evidence="1">Uncharacterized protein</fullName>
    </submittedName>
</protein>
<name>A0A5C5WQL3_9BACT</name>
<comment type="caution">
    <text evidence="1">The sequence shown here is derived from an EMBL/GenBank/DDBJ whole genome shotgun (WGS) entry which is preliminary data.</text>
</comment>
<reference evidence="1 2" key="1">
    <citation type="submission" date="2019-02" db="EMBL/GenBank/DDBJ databases">
        <title>Deep-cultivation of Planctomycetes and their phenomic and genomic characterization uncovers novel biology.</title>
        <authorList>
            <person name="Wiegand S."/>
            <person name="Jogler M."/>
            <person name="Boedeker C."/>
            <person name="Pinto D."/>
            <person name="Vollmers J."/>
            <person name="Rivas-Marin E."/>
            <person name="Kohn T."/>
            <person name="Peeters S.H."/>
            <person name="Heuer A."/>
            <person name="Rast P."/>
            <person name="Oberbeckmann S."/>
            <person name="Bunk B."/>
            <person name="Jeske O."/>
            <person name="Meyerdierks A."/>
            <person name="Storesund J.E."/>
            <person name="Kallscheuer N."/>
            <person name="Luecker S."/>
            <person name="Lage O.M."/>
            <person name="Pohl T."/>
            <person name="Merkel B.J."/>
            <person name="Hornburger P."/>
            <person name="Mueller R.-W."/>
            <person name="Bruemmer F."/>
            <person name="Labrenz M."/>
            <person name="Spormann A.M."/>
            <person name="Op Den Camp H."/>
            <person name="Overmann J."/>
            <person name="Amann R."/>
            <person name="Jetten M.S.M."/>
            <person name="Mascher T."/>
            <person name="Medema M.H."/>
            <person name="Devos D.P."/>
            <person name="Kaster A.-K."/>
            <person name="Ovreas L."/>
            <person name="Rohde M."/>
            <person name="Galperin M.Y."/>
            <person name="Jogler C."/>
        </authorList>
    </citation>
    <scope>NUCLEOTIDE SEQUENCE [LARGE SCALE GENOMIC DNA]</scope>
    <source>
        <strain evidence="1 2">Pla22</strain>
    </source>
</reference>
<dbReference type="AlphaFoldDB" id="A0A5C5WQL3"/>
<dbReference type="Proteomes" id="UP000316598">
    <property type="component" value="Unassembled WGS sequence"/>
</dbReference>
<gene>
    <name evidence="1" type="ORF">Pla22_08120</name>
</gene>